<keyword evidence="1" id="KW-1185">Reference proteome</keyword>
<proteinExistence type="predicted"/>
<accession>A0AC58M6Z4</accession>
<dbReference type="Proteomes" id="UP001732720">
    <property type="component" value="Chromosome 1"/>
</dbReference>
<gene>
    <name evidence="2" type="primary">LOC109676861</name>
</gene>
<sequence length="312" mass="35172">MRTQKSNITTHMEFVLLGFSDSPHLQWILFGIFFFMYLTILLCNSIIILITKIDPVLQTPMYFFLSNFSFLEVCYVTVTMPRMLLDLCTQKGSISLFDCAAQMCFILILGGMECLLLTVMAYDRYVAVCNPLHYALVMNHKVCTQLVAASWISVIPAAIGQTYQIFSLHFCGSNRINHFICDILPILRLACHETFVNEIAVYVATVVFIMVPFLLIIVSYGKIISSILKLSSAKGRAKSFSTCSSHLIIVVLFYGTVSITYLQATSNSSEETGKLLSLLYMILIPTLNPVIYTLRNKDITLALKKLFIKLLI</sequence>
<dbReference type="RefSeq" id="XP_073925172.1">
    <property type="nucleotide sequence ID" value="XM_074069071.1"/>
</dbReference>
<organism evidence="1 2">
    <name type="scientific">Castor canadensis</name>
    <name type="common">American beaver</name>
    <dbReference type="NCBI Taxonomy" id="51338"/>
    <lineage>
        <taxon>Eukaryota</taxon>
        <taxon>Metazoa</taxon>
        <taxon>Chordata</taxon>
        <taxon>Craniata</taxon>
        <taxon>Vertebrata</taxon>
        <taxon>Euteleostomi</taxon>
        <taxon>Mammalia</taxon>
        <taxon>Eutheria</taxon>
        <taxon>Euarchontoglires</taxon>
        <taxon>Glires</taxon>
        <taxon>Rodentia</taxon>
        <taxon>Castorimorpha</taxon>
        <taxon>Castoridae</taxon>
        <taxon>Castor</taxon>
    </lineage>
</organism>
<evidence type="ECO:0000313" key="2">
    <source>
        <dbReference type="RefSeq" id="XP_073925172.1"/>
    </source>
</evidence>
<reference evidence="2" key="1">
    <citation type="submission" date="2025-08" db="UniProtKB">
        <authorList>
            <consortium name="RefSeq"/>
        </authorList>
    </citation>
    <scope>IDENTIFICATION</scope>
</reference>
<name>A0AC58M6Z4_CASCN</name>
<evidence type="ECO:0000313" key="1">
    <source>
        <dbReference type="Proteomes" id="UP001732720"/>
    </source>
</evidence>
<protein>
    <submittedName>
        <fullName evidence="2">Olfactory receptor 10AG1-like</fullName>
    </submittedName>
</protein>